<gene>
    <name evidence="3" type="ORF">ACFQVD_11000</name>
</gene>
<keyword evidence="2" id="KW-1277">Toxin-antitoxin system</keyword>
<evidence type="ECO:0000256" key="2">
    <source>
        <dbReference type="ARBA" id="ARBA00022649"/>
    </source>
</evidence>
<dbReference type="InterPro" id="IPR011067">
    <property type="entry name" value="Plasmid_toxin/cell-grow_inhib"/>
</dbReference>
<sequence length="68" mass="7485">MAEVAPVPAPVTTQFRPEIELDGTTTRVMVEQTVAIDPIRLGDFAGRLSRYELDKVSKALRLVFALSP</sequence>
<dbReference type="InterPro" id="IPR003477">
    <property type="entry name" value="PemK-like"/>
</dbReference>
<dbReference type="EMBL" id="JBHTEE010000001">
    <property type="protein sequence ID" value="MFC7600624.1"/>
    <property type="molecule type" value="Genomic_DNA"/>
</dbReference>
<reference evidence="4" key="1">
    <citation type="journal article" date="2019" name="Int. J. Syst. Evol. Microbiol.">
        <title>The Global Catalogue of Microorganisms (GCM) 10K type strain sequencing project: providing services to taxonomists for standard genome sequencing and annotation.</title>
        <authorList>
            <consortium name="The Broad Institute Genomics Platform"/>
            <consortium name="The Broad Institute Genome Sequencing Center for Infectious Disease"/>
            <person name="Wu L."/>
            <person name="Ma J."/>
        </authorList>
    </citation>
    <scope>NUCLEOTIDE SEQUENCE [LARGE SCALE GENOMIC DNA]</scope>
    <source>
        <strain evidence="4">JCM 10083</strain>
    </source>
</reference>
<evidence type="ECO:0000313" key="4">
    <source>
        <dbReference type="Proteomes" id="UP001596514"/>
    </source>
</evidence>
<keyword evidence="4" id="KW-1185">Reference proteome</keyword>
<dbReference type="Pfam" id="PF02452">
    <property type="entry name" value="PemK_toxin"/>
    <property type="match status" value="1"/>
</dbReference>
<organism evidence="3 4">
    <name type="scientific">Streptosporangium amethystogenes subsp. fukuiense</name>
    <dbReference type="NCBI Taxonomy" id="698418"/>
    <lineage>
        <taxon>Bacteria</taxon>
        <taxon>Bacillati</taxon>
        <taxon>Actinomycetota</taxon>
        <taxon>Actinomycetes</taxon>
        <taxon>Streptosporangiales</taxon>
        <taxon>Streptosporangiaceae</taxon>
        <taxon>Streptosporangium</taxon>
    </lineage>
</organism>
<protein>
    <submittedName>
        <fullName evidence="3">Type II toxin-antitoxin system PemK/MazF family toxin</fullName>
    </submittedName>
</protein>
<name>A0ABW2SY87_9ACTN</name>
<comment type="similarity">
    <text evidence="1">Belongs to the PemK/MazF family.</text>
</comment>
<accession>A0ABW2SY87</accession>
<dbReference type="Proteomes" id="UP001596514">
    <property type="component" value="Unassembled WGS sequence"/>
</dbReference>
<dbReference type="RefSeq" id="WP_386368479.1">
    <property type="nucleotide sequence ID" value="NZ_BAAAGK010000036.1"/>
</dbReference>
<comment type="caution">
    <text evidence="3">The sequence shown here is derived from an EMBL/GenBank/DDBJ whole genome shotgun (WGS) entry which is preliminary data.</text>
</comment>
<proteinExistence type="inferred from homology"/>
<dbReference type="SUPFAM" id="SSF50118">
    <property type="entry name" value="Cell growth inhibitor/plasmid maintenance toxic component"/>
    <property type="match status" value="1"/>
</dbReference>
<evidence type="ECO:0000313" key="3">
    <source>
        <dbReference type="EMBL" id="MFC7600624.1"/>
    </source>
</evidence>
<dbReference type="Gene3D" id="2.30.30.110">
    <property type="match status" value="1"/>
</dbReference>
<evidence type="ECO:0000256" key="1">
    <source>
        <dbReference type="ARBA" id="ARBA00007521"/>
    </source>
</evidence>